<dbReference type="EMBL" id="NDXW01000001">
    <property type="protein sequence ID" value="RDH45729.1"/>
    <property type="molecule type" value="Genomic_DNA"/>
</dbReference>
<dbReference type="RefSeq" id="WP_094788645.1">
    <property type="nucleotide sequence ID" value="NZ_NDXW01000001.1"/>
</dbReference>
<gene>
    <name evidence="1" type="ORF">B9G39_21030</name>
</gene>
<dbReference type="InterPro" id="IPR003718">
    <property type="entry name" value="OsmC/Ohr_fam"/>
</dbReference>
<dbReference type="PANTHER" id="PTHR34352">
    <property type="entry name" value="PROTEIN YHFA"/>
    <property type="match status" value="1"/>
</dbReference>
<organism evidence="1 2">
    <name type="scientific">Zooshikella ganghwensis</name>
    <dbReference type="NCBI Taxonomy" id="202772"/>
    <lineage>
        <taxon>Bacteria</taxon>
        <taxon>Pseudomonadati</taxon>
        <taxon>Pseudomonadota</taxon>
        <taxon>Gammaproteobacteria</taxon>
        <taxon>Oceanospirillales</taxon>
        <taxon>Zooshikellaceae</taxon>
        <taxon>Zooshikella</taxon>
    </lineage>
</organism>
<dbReference type="InterPro" id="IPR015946">
    <property type="entry name" value="KH_dom-like_a/b"/>
</dbReference>
<keyword evidence="2" id="KW-1185">Reference proteome</keyword>
<dbReference type="NCBIfam" id="NF008009">
    <property type="entry name" value="PRK10738.1"/>
    <property type="match status" value="1"/>
</dbReference>
<proteinExistence type="predicted"/>
<evidence type="ECO:0000313" key="2">
    <source>
        <dbReference type="Proteomes" id="UP000257039"/>
    </source>
</evidence>
<evidence type="ECO:0000313" key="1">
    <source>
        <dbReference type="EMBL" id="RDH45729.1"/>
    </source>
</evidence>
<reference evidence="1 2" key="1">
    <citation type="submission" date="2017-04" db="EMBL/GenBank/DDBJ databases">
        <title>Draft genome sequence of Zooshikella ganghwensis VG4 isolated from Red Sea sediments.</title>
        <authorList>
            <person name="Rehman Z."/>
            <person name="Alam I."/>
            <person name="Kamau A."/>
            <person name="Bajic V."/>
            <person name="Leiknes T."/>
        </authorList>
    </citation>
    <scope>NUCLEOTIDE SEQUENCE [LARGE SCALE GENOMIC DNA]</scope>
    <source>
        <strain evidence="1 2">VG4</strain>
    </source>
</reference>
<dbReference type="Pfam" id="PF02566">
    <property type="entry name" value="OsmC"/>
    <property type="match status" value="1"/>
</dbReference>
<dbReference type="PANTHER" id="PTHR34352:SF1">
    <property type="entry name" value="PROTEIN YHFA"/>
    <property type="match status" value="1"/>
</dbReference>
<dbReference type="InterPro" id="IPR036102">
    <property type="entry name" value="OsmC/Ohrsf"/>
</dbReference>
<dbReference type="AlphaFoldDB" id="A0A4P9VSA4"/>
<accession>A0A4P9VSA4</accession>
<dbReference type="SUPFAM" id="SSF82784">
    <property type="entry name" value="OsmC-like"/>
    <property type="match status" value="1"/>
</dbReference>
<dbReference type="Gene3D" id="3.30.300.20">
    <property type="match status" value="1"/>
</dbReference>
<sequence>MQARVKWIENAMFLGESGTGHTVVIEGSPDDGGRELGIRPMEMLLLGMGGCSSIDVISILKKARQQVSDCYVEISAERVDTVPATFKKIHLHFVVTGKNLKESHIERAVNLSAEKYCSVSIMLGRAGVEISHDYKVCEQE</sequence>
<dbReference type="Gene3D" id="2.20.25.10">
    <property type="match status" value="1"/>
</dbReference>
<name>A0A4P9VSA4_9GAMM</name>
<protein>
    <submittedName>
        <fullName evidence="1">OsmC family protein</fullName>
    </submittedName>
</protein>
<comment type="caution">
    <text evidence="1">The sequence shown here is derived from an EMBL/GenBank/DDBJ whole genome shotgun (WGS) entry which is preliminary data.</text>
</comment>
<dbReference type="Proteomes" id="UP000257039">
    <property type="component" value="Unassembled WGS sequence"/>
</dbReference>